<evidence type="ECO:0000256" key="2">
    <source>
        <dbReference type="SAM" id="SignalP"/>
    </source>
</evidence>
<evidence type="ECO:0000313" key="4">
    <source>
        <dbReference type="Proteomes" id="UP001630127"/>
    </source>
</evidence>
<keyword evidence="4" id="KW-1185">Reference proteome</keyword>
<feature type="region of interest" description="Disordered" evidence="1">
    <location>
        <begin position="55"/>
        <end position="76"/>
    </location>
</feature>
<name>A0ABD3AGK9_9GENT</name>
<keyword evidence="2" id="KW-0732">Signal</keyword>
<dbReference type="PANTHER" id="PTHR37177:SF4">
    <property type="entry name" value="PROTEIN PSY1"/>
    <property type="match status" value="1"/>
</dbReference>
<evidence type="ECO:0000313" key="3">
    <source>
        <dbReference type="EMBL" id="KAL3530894.1"/>
    </source>
</evidence>
<feature type="chain" id="PRO_5044883106" evidence="2">
    <location>
        <begin position="24"/>
        <end position="76"/>
    </location>
</feature>
<feature type="compositionally biased region" description="Polar residues" evidence="1">
    <location>
        <begin position="55"/>
        <end position="66"/>
    </location>
</feature>
<accession>A0ABD3AGK9</accession>
<dbReference type="EMBL" id="JBJUIK010000004">
    <property type="protein sequence ID" value="KAL3530894.1"/>
    <property type="molecule type" value="Genomic_DNA"/>
</dbReference>
<gene>
    <name evidence="3" type="ORF">ACH5RR_010216</name>
</gene>
<sequence>MAARFGTQLCFCLLLVFAVVCSARNTIFLSEEDTIFAQIEGRSLKIDLDDYGKATANNGHDPSKVSSVPRKAPKKP</sequence>
<protein>
    <submittedName>
        <fullName evidence="3">Uncharacterized protein</fullName>
    </submittedName>
</protein>
<reference evidence="3 4" key="1">
    <citation type="submission" date="2024-11" db="EMBL/GenBank/DDBJ databases">
        <title>A near-complete genome assembly of Cinchona calisaya.</title>
        <authorList>
            <person name="Lian D.C."/>
            <person name="Zhao X.W."/>
            <person name="Wei L."/>
        </authorList>
    </citation>
    <scope>NUCLEOTIDE SEQUENCE [LARGE SCALE GENOMIC DNA]</scope>
    <source>
        <tissue evidence="3">Nenye</tissue>
    </source>
</reference>
<comment type="caution">
    <text evidence="3">The sequence shown here is derived from an EMBL/GenBank/DDBJ whole genome shotgun (WGS) entry which is preliminary data.</text>
</comment>
<proteinExistence type="predicted"/>
<feature type="signal peptide" evidence="2">
    <location>
        <begin position="1"/>
        <end position="23"/>
    </location>
</feature>
<dbReference type="PANTHER" id="PTHR37177">
    <property type="entry name" value="PROTEIN PSY1"/>
    <property type="match status" value="1"/>
</dbReference>
<evidence type="ECO:0000256" key="1">
    <source>
        <dbReference type="SAM" id="MobiDB-lite"/>
    </source>
</evidence>
<dbReference type="InterPro" id="IPR034430">
    <property type="entry name" value="PSY"/>
</dbReference>
<organism evidence="3 4">
    <name type="scientific">Cinchona calisaya</name>
    <dbReference type="NCBI Taxonomy" id="153742"/>
    <lineage>
        <taxon>Eukaryota</taxon>
        <taxon>Viridiplantae</taxon>
        <taxon>Streptophyta</taxon>
        <taxon>Embryophyta</taxon>
        <taxon>Tracheophyta</taxon>
        <taxon>Spermatophyta</taxon>
        <taxon>Magnoliopsida</taxon>
        <taxon>eudicotyledons</taxon>
        <taxon>Gunneridae</taxon>
        <taxon>Pentapetalae</taxon>
        <taxon>asterids</taxon>
        <taxon>lamiids</taxon>
        <taxon>Gentianales</taxon>
        <taxon>Rubiaceae</taxon>
        <taxon>Cinchonoideae</taxon>
        <taxon>Cinchoneae</taxon>
        <taxon>Cinchona</taxon>
    </lineage>
</organism>
<dbReference type="Proteomes" id="UP001630127">
    <property type="component" value="Unassembled WGS sequence"/>
</dbReference>
<dbReference type="AlphaFoldDB" id="A0ABD3AGK9"/>